<organism evidence="2 3">
    <name type="scientific">Desulfobacter postgatei</name>
    <dbReference type="NCBI Taxonomy" id="2293"/>
    <lineage>
        <taxon>Bacteria</taxon>
        <taxon>Pseudomonadati</taxon>
        <taxon>Thermodesulfobacteriota</taxon>
        <taxon>Desulfobacteria</taxon>
        <taxon>Desulfobacterales</taxon>
        <taxon>Desulfobacteraceae</taxon>
        <taxon>Desulfobacter</taxon>
    </lineage>
</organism>
<comment type="caution">
    <text evidence="2">The sequence shown here is derived from an EMBL/GenBank/DDBJ whole genome shotgun (WGS) entry which is preliminary data.</text>
</comment>
<evidence type="ECO:0000313" key="3">
    <source>
        <dbReference type="Proteomes" id="UP000231203"/>
    </source>
</evidence>
<reference evidence="2 3" key="1">
    <citation type="submission" date="2017-10" db="EMBL/GenBank/DDBJ databases">
        <title>Novel microbial diversity and functional potential in the marine mammal oral microbiome.</title>
        <authorList>
            <person name="Dudek N.K."/>
            <person name="Sun C.L."/>
            <person name="Burstein D."/>
            <person name="Kantor R.S."/>
            <person name="Aliaga Goltsman D.S."/>
            <person name="Bik E.M."/>
            <person name="Thomas B.C."/>
            <person name="Banfield J.F."/>
            <person name="Relman D.A."/>
        </authorList>
    </citation>
    <scope>NUCLEOTIDE SEQUENCE [LARGE SCALE GENOMIC DNA]</scope>
    <source>
        <strain evidence="2">DOLJORAL78_47_202</strain>
    </source>
</reference>
<evidence type="ECO:0000256" key="1">
    <source>
        <dbReference type="SAM" id="Phobius"/>
    </source>
</evidence>
<keyword evidence="1" id="KW-1133">Transmembrane helix</keyword>
<gene>
    <name evidence="2" type="ORF">CSA25_01495</name>
</gene>
<proteinExistence type="predicted"/>
<evidence type="ECO:0008006" key="4">
    <source>
        <dbReference type="Google" id="ProtNLM"/>
    </source>
</evidence>
<name>A0A2G6MSS9_9BACT</name>
<dbReference type="AlphaFoldDB" id="A0A2G6MSS9"/>
<keyword evidence="1" id="KW-0812">Transmembrane</keyword>
<keyword evidence="1" id="KW-0472">Membrane</keyword>
<evidence type="ECO:0000313" key="2">
    <source>
        <dbReference type="EMBL" id="PIE63158.1"/>
    </source>
</evidence>
<sequence>MSGKQFIIKLVIFGALNLFILTLLLYSVSGRHRDMHLSYAQTESNLLVIGKNEHYPIVFLGTSRGRVFSRDGNHEMVEKILGKKVANLSKGGGGGLMPMDVHLCFFMNQGNTADHIIYLVDPFVFYSSINNEHNDFFLRDEPFELFIFLKLIKDRYPLDRLSSYLQNIAVTDWRKISRYAAPGLTNGRLKKIDEEKLEKARKHYLEKCDRNSFVAYGHVVDDINRRVKTHGATITYVMLPLLMPDFPGLSEVDAFLRETADRQAGVFYINCASCMQDKKFYYDHMHFNKTGIAYFLKHCILPIF</sequence>
<dbReference type="Proteomes" id="UP000231203">
    <property type="component" value="Unassembled WGS sequence"/>
</dbReference>
<accession>A0A2G6MSS9</accession>
<dbReference type="EMBL" id="PDTI01000014">
    <property type="protein sequence ID" value="PIE63158.1"/>
    <property type="molecule type" value="Genomic_DNA"/>
</dbReference>
<protein>
    <recommendedName>
        <fullName evidence="4">SGNH/GDSL hydrolase family protein</fullName>
    </recommendedName>
</protein>
<feature type="transmembrane region" description="Helical" evidence="1">
    <location>
        <begin position="6"/>
        <end position="28"/>
    </location>
</feature>
<dbReference type="SUPFAM" id="SSF52266">
    <property type="entry name" value="SGNH hydrolase"/>
    <property type="match status" value="1"/>
</dbReference>